<comment type="caution">
    <text evidence="2">The sequence shown here is derived from an EMBL/GenBank/DDBJ whole genome shotgun (WGS) entry which is preliminary data.</text>
</comment>
<keyword evidence="3" id="KW-1185">Reference proteome</keyword>
<dbReference type="Proteomes" id="UP001519460">
    <property type="component" value="Unassembled WGS sequence"/>
</dbReference>
<accession>A0ABD0K8B6</accession>
<evidence type="ECO:0000313" key="2">
    <source>
        <dbReference type="EMBL" id="KAK7483322.1"/>
    </source>
</evidence>
<protein>
    <submittedName>
        <fullName evidence="2">Uncharacterized protein</fullName>
    </submittedName>
</protein>
<evidence type="ECO:0000313" key="3">
    <source>
        <dbReference type="Proteomes" id="UP001519460"/>
    </source>
</evidence>
<feature type="compositionally biased region" description="Polar residues" evidence="1">
    <location>
        <begin position="1"/>
        <end position="10"/>
    </location>
</feature>
<gene>
    <name evidence="2" type="ORF">BaRGS_00025489</name>
</gene>
<feature type="region of interest" description="Disordered" evidence="1">
    <location>
        <begin position="1"/>
        <end position="26"/>
    </location>
</feature>
<organism evidence="2 3">
    <name type="scientific">Batillaria attramentaria</name>
    <dbReference type="NCBI Taxonomy" id="370345"/>
    <lineage>
        <taxon>Eukaryota</taxon>
        <taxon>Metazoa</taxon>
        <taxon>Spiralia</taxon>
        <taxon>Lophotrochozoa</taxon>
        <taxon>Mollusca</taxon>
        <taxon>Gastropoda</taxon>
        <taxon>Caenogastropoda</taxon>
        <taxon>Sorbeoconcha</taxon>
        <taxon>Cerithioidea</taxon>
        <taxon>Batillariidae</taxon>
        <taxon>Batillaria</taxon>
    </lineage>
</organism>
<reference evidence="2 3" key="1">
    <citation type="journal article" date="2023" name="Sci. Data">
        <title>Genome assembly of the Korean intertidal mud-creeper Batillaria attramentaria.</title>
        <authorList>
            <person name="Patra A.K."/>
            <person name="Ho P.T."/>
            <person name="Jun S."/>
            <person name="Lee S.J."/>
            <person name="Kim Y."/>
            <person name="Won Y.J."/>
        </authorList>
    </citation>
    <scope>NUCLEOTIDE SEQUENCE [LARGE SCALE GENOMIC DNA]</scope>
    <source>
        <strain evidence="2">Wonlab-2016</strain>
    </source>
</reference>
<proteinExistence type="predicted"/>
<name>A0ABD0K8B6_9CAEN</name>
<dbReference type="AlphaFoldDB" id="A0ABD0K8B6"/>
<evidence type="ECO:0000256" key="1">
    <source>
        <dbReference type="SAM" id="MobiDB-lite"/>
    </source>
</evidence>
<sequence length="90" mass="10073">MQITTKTSPDTGCHRKHTHTTREKKTHGLYGNFGSQCRLFLPRTCNTPRHLTRAGTSVEQLTGQPAVQCRLLTTSLIYVSAQGDTFDRVL</sequence>
<feature type="compositionally biased region" description="Basic residues" evidence="1">
    <location>
        <begin position="14"/>
        <end position="26"/>
    </location>
</feature>
<dbReference type="EMBL" id="JACVVK020000229">
    <property type="protein sequence ID" value="KAK7483322.1"/>
    <property type="molecule type" value="Genomic_DNA"/>
</dbReference>